<dbReference type="InterPro" id="IPR003594">
    <property type="entry name" value="HATPase_dom"/>
</dbReference>
<keyword evidence="4" id="KW-0808">Transferase</keyword>
<feature type="domain" description="PAC" evidence="15">
    <location>
        <begin position="528"/>
        <end position="580"/>
    </location>
</feature>
<dbReference type="Pfam" id="PF08447">
    <property type="entry name" value="PAS_3"/>
    <property type="match status" value="2"/>
</dbReference>
<dbReference type="Gene3D" id="1.10.287.130">
    <property type="match status" value="1"/>
</dbReference>
<evidence type="ECO:0000259" key="14">
    <source>
        <dbReference type="PROSITE" id="PS50112"/>
    </source>
</evidence>
<dbReference type="PROSITE" id="PS50110">
    <property type="entry name" value="RESPONSE_REGULATORY"/>
    <property type="match status" value="1"/>
</dbReference>
<evidence type="ECO:0000259" key="12">
    <source>
        <dbReference type="PROSITE" id="PS50109"/>
    </source>
</evidence>
<feature type="domain" description="Histidine kinase" evidence="12">
    <location>
        <begin position="593"/>
        <end position="815"/>
    </location>
</feature>
<dbReference type="AlphaFoldDB" id="A0A395LXI7"/>
<dbReference type="Pfam" id="PF00989">
    <property type="entry name" value="PAS"/>
    <property type="match status" value="1"/>
</dbReference>
<evidence type="ECO:0000256" key="1">
    <source>
        <dbReference type="ARBA" id="ARBA00000085"/>
    </source>
</evidence>
<dbReference type="PROSITE" id="PS50113">
    <property type="entry name" value="PAC"/>
    <property type="match status" value="3"/>
</dbReference>
<dbReference type="SUPFAM" id="SSF55785">
    <property type="entry name" value="PYP-like sensor domain (PAS domain)"/>
    <property type="match status" value="4"/>
</dbReference>
<evidence type="ECO:0000259" key="15">
    <source>
        <dbReference type="PROSITE" id="PS50113"/>
    </source>
</evidence>
<feature type="domain" description="PAS" evidence="14">
    <location>
        <begin position="331"/>
        <end position="404"/>
    </location>
</feature>
<evidence type="ECO:0000256" key="9">
    <source>
        <dbReference type="PROSITE-ProRule" id="PRU00169"/>
    </source>
</evidence>
<dbReference type="EC" id="2.7.13.3" evidence="2"/>
<keyword evidence="5" id="KW-0547">Nucleotide-binding</keyword>
<dbReference type="InterPro" id="IPR035965">
    <property type="entry name" value="PAS-like_dom_sf"/>
</dbReference>
<keyword evidence="6" id="KW-0418">Kinase</keyword>
<dbReference type="InterPro" id="IPR001789">
    <property type="entry name" value="Sig_transdc_resp-reg_receiver"/>
</dbReference>
<dbReference type="SMART" id="SM00387">
    <property type="entry name" value="HATPase_c"/>
    <property type="match status" value="1"/>
</dbReference>
<dbReference type="SMART" id="SM00091">
    <property type="entry name" value="PAS"/>
    <property type="match status" value="4"/>
</dbReference>
<sequence length="958" mass="108788">MANSQKRAPKASKITSPFQPKASRKAKEKTAPKSGKPRANMQRAAAASKPRNQSLPFKAQETKELYDALFQNHPAPMWIYDAKTLNILAANKAATRRYGYSKREFASMTVAEILMPDDAPNVLKAIERANKKKTYSMQWLCRTKSGKQIAVRVQAQRMVFAGNPAWLVRASETSELTKAEKQAQEQYQRFNLFFNQALDGLYFMMLDKPVEWYNAPDKEAALDYIFSHQRMTEANDAILAQYGMSREEFLGRTPADFYAHDIEYGRRIWRENLDRGRQIVIRDERRADGSQIWVEGQCVPLFNAEGKFIGHFGIQRDITERKKYEEALRASEDRYRLAAENTGQLIYDLDLATGQIQWAGAILQVTGFTPEEFAQINLQEWKKLIHPDDYVIATKELEHAILTKMPYHVIYRFKRKDGTYIYVEDNGDFLLDAHGKPYRMVGAMKDITERKQAEAKLKEQSMLIDSMRDAVIIRDLDGRILFWNKGAELIYGFSASEVMNKSAAKILWGENQDDIKQIVQNVLRAGHWSGELKKRRKTGEELRVESNWILTYNEQEKQKAIITIDRDVTERWRLQEQFLRAQRLDSLGRLAGGIAHDLNNIFTPMLLSLELLETKLSDEKSQKWIKTLQRNLERGTQLVQQILNFARGTTGDMQPCNLANLMQELIDFIKNTFPKNILIKTQVAEDLPLVKADPTQIYQALLNLAVNARDAMPAGGELTFHLEPFSVGERNALIHLDAKIGQYVRISVSDTGTGMSPEVLDKIFEPFFTTKEVGKGTGLGLSTVFSIVKHHQGFINVYSELGKGTVFRVYLPVWQQKIDTGRQETAQAQAQMRRGQGEYILVIDDEAAVCDSVKSLLTAHGYSALTALTGQAGIELLKQHQESIVAAVVDMSMADMDSLKTVQALRKISPTLKIIVASGFLDSERITLLKRENAEAFLQKPFEAAKLLQALAEAHRKA</sequence>
<dbReference type="SUPFAM" id="SSF52172">
    <property type="entry name" value="CheY-like"/>
    <property type="match status" value="1"/>
</dbReference>
<evidence type="ECO:0000256" key="4">
    <source>
        <dbReference type="ARBA" id="ARBA00022679"/>
    </source>
</evidence>
<feature type="domain" description="PAS" evidence="14">
    <location>
        <begin position="456"/>
        <end position="526"/>
    </location>
</feature>
<dbReference type="CDD" id="cd00082">
    <property type="entry name" value="HisKA"/>
    <property type="match status" value="1"/>
</dbReference>
<dbReference type="Proteomes" id="UP000266389">
    <property type="component" value="Unassembled WGS sequence"/>
</dbReference>
<evidence type="ECO:0000256" key="8">
    <source>
        <dbReference type="ARBA" id="ARBA00023012"/>
    </source>
</evidence>
<dbReference type="EMBL" id="PHFL01000067">
    <property type="protein sequence ID" value="RFM23279.1"/>
    <property type="molecule type" value="Genomic_DNA"/>
</dbReference>
<reference evidence="16 17" key="1">
    <citation type="journal article" date="2011" name="ISME J.">
        <title>Community ecology of hot spring cyanobacterial mats: predominant populations and their functional potential.</title>
        <authorList>
            <person name="Klatt C.G."/>
            <person name="Wood J.M."/>
            <person name="Rusch D.B."/>
            <person name="Bateson M.M."/>
            <person name="Hamamura N."/>
            <person name="Heidelberg J.F."/>
            <person name="Grossman A.R."/>
            <person name="Bhaya D."/>
            <person name="Cohan F.M."/>
            <person name="Kuhl M."/>
            <person name="Bryant D.A."/>
            <person name="Ward D.M."/>
        </authorList>
    </citation>
    <scope>NUCLEOTIDE SEQUENCE [LARGE SCALE GENOMIC DNA]</scope>
    <source>
        <strain evidence="16">OS</strain>
    </source>
</reference>
<dbReference type="PROSITE" id="PS50112">
    <property type="entry name" value="PAS"/>
    <property type="match status" value="3"/>
</dbReference>
<dbReference type="SMART" id="SM00388">
    <property type="entry name" value="HisKA"/>
    <property type="match status" value="1"/>
</dbReference>
<dbReference type="Pfam" id="PF00512">
    <property type="entry name" value="HisKA"/>
    <property type="match status" value="1"/>
</dbReference>
<dbReference type="PROSITE" id="PS50109">
    <property type="entry name" value="HIS_KIN"/>
    <property type="match status" value="1"/>
</dbReference>
<dbReference type="Gene3D" id="3.30.450.20">
    <property type="entry name" value="PAS domain"/>
    <property type="match status" value="4"/>
</dbReference>
<dbReference type="GO" id="GO:0006355">
    <property type="term" value="P:regulation of DNA-templated transcription"/>
    <property type="evidence" value="ECO:0007669"/>
    <property type="project" value="InterPro"/>
</dbReference>
<dbReference type="SMART" id="SM00448">
    <property type="entry name" value="REC"/>
    <property type="match status" value="1"/>
</dbReference>
<dbReference type="InterPro" id="IPR000014">
    <property type="entry name" value="PAS"/>
</dbReference>
<evidence type="ECO:0000256" key="3">
    <source>
        <dbReference type="ARBA" id="ARBA00022553"/>
    </source>
</evidence>
<dbReference type="InterPro" id="IPR000700">
    <property type="entry name" value="PAS-assoc_C"/>
</dbReference>
<dbReference type="GO" id="GO:0005524">
    <property type="term" value="F:ATP binding"/>
    <property type="evidence" value="ECO:0007669"/>
    <property type="project" value="UniProtKB-KW"/>
</dbReference>
<dbReference type="InterPro" id="IPR011006">
    <property type="entry name" value="CheY-like_superfamily"/>
</dbReference>
<dbReference type="InterPro" id="IPR013656">
    <property type="entry name" value="PAS_4"/>
</dbReference>
<dbReference type="Pfam" id="PF00072">
    <property type="entry name" value="Response_reg"/>
    <property type="match status" value="1"/>
</dbReference>
<evidence type="ECO:0000256" key="10">
    <source>
        <dbReference type="SAM" id="Coils"/>
    </source>
</evidence>
<protein>
    <recommendedName>
        <fullName evidence="2">histidine kinase</fullName>
        <ecNumber evidence="2">2.7.13.3</ecNumber>
    </recommendedName>
</protein>
<organism evidence="16 17">
    <name type="scientific">Candidatus Thermochlorobacter aerophilus</name>
    <dbReference type="NCBI Taxonomy" id="1868324"/>
    <lineage>
        <taxon>Bacteria</taxon>
        <taxon>Pseudomonadati</taxon>
        <taxon>Chlorobiota</taxon>
        <taxon>Chlorobiia</taxon>
        <taxon>Chlorobiales</taxon>
        <taxon>Candidatus Thermochlorobacteriaceae</taxon>
        <taxon>Candidatus Thermochlorobacter</taxon>
    </lineage>
</organism>
<evidence type="ECO:0000313" key="17">
    <source>
        <dbReference type="Proteomes" id="UP000266389"/>
    </source>
</evidence>
<feature type="coiled-coil region" evidence="10">
    <location>
        <begin position="314"/>
        <end position="341"/>
    </location>
</feature>
<feature type="domain" description="PAS" evidence="14">
    <location>
        <begin position="62"/>
        <end position="133"/>
    </location>
</feature>
<dbReference type="SUPFAM" id="SSF55874">
    <property type="entry name" value="ATPase domain of HSP90 chaperone/DNA topoisomerase II/histidine kinase"/>
    <property type="match status" value="1"/>
</dbReference>
<dbReference type="InterPro" id="IPR003661">
    <property type="entry name" value="HisK_dim/P_dom"/>
</dbReference>
<feature type="modified residue" description="4-aspartylphosphate" evidence="9">
    <location>
        <position position="890"/>
    </location>
</feature>
<comment type="catalytic activity">
    <reaction evidence="1">
        <text>ATP + protein L-histidine = ADP + protein N-phospho-L-histidine.</text>
        <dbReference type="EC" id="2.7.13.3"/>
    </reaction>
</comment>
<dbReference type="GO" id="GO:0000155">
    <property type="term" value="F:phosphorelay sensor kinase activity"/>
    <property type="evidence" value="ECO:0007669"/>
    <property type="project" value="InterPro"/>
</dbReference>
<feature type="domain" description="PAC" evidence="15">
    <location>
        <begin position="407"/>
        <end position="459"/>
    </location>
</feature>
<dbReference type="SMART" id="SM00086">
    <property type="entry name" value="PAC"/>
    <property type="match status" value="3"/>
</dbReference>
<evidence type="ECO:0000256" key="11">
    <source>
        <dbReference type="SAM" id="MobiDB-lite"/>
    </source>
</evidence>
<keyword evidence="8" id="KW-0902">Two-component regulatory system</keyword>
<feature type="domain" description="PAC" evidence="15">
    <location>
        <begin position="277"/>
        <end position="330"/>
    </location>
</feature>
<dbReference type="Gene3D" id="3.30.565.10">
    <property type="entry name" value="Histidine kinase-like ATPase, C-terminal domain"/>
    <property type="match status" value="1"/>
</dbReference>
<evidence type="ECO:0000259" key="13">
    <source>
        <dbReference type="PROSITE" id="PS50110"/>
    </source>
</evidence>
<dbReference type="PANTHER" id="PTHR43065">
    <property type="entry name" value="SENSOR HISTIDINE KINASE"/>
    <property type="match status" value="1"/>
</dbReference>
<evidence type="ECO:0000256" key="6">
    <source>
        <dbReference type="ARBA" id="ARBA00022777"/>
    </source>
</evidence>
<comment type="caution">
    <text evidence="16">The sequence shown here is derived from an EMBL/GenBank/DDBJ whole genome shotgun (WGS) entry which is preliminary data.</text>
</comment>
<dbReference type="NCBIfam" id="TIGR00229">
    <property type="entry name" value="sensory_box"/>
    <property type="match status" value="4"/>
</dbReference>
<dbReference type="InterPro" id="IPR001610">
    <property type="entry name" value="PAC"/>
</dbReference>
<dbReference type="InterPro" id="IPR036097">
    <property type="entry name" value="HisK_dim/P_sf"/>
</dbReference>
<evidence type="ECO:0000256" key="2">
    <source>
        <dbReference type="ARBA" id="ARBA00012438"/>
    </source>
</evidence>
<feature type="domain" description="Response regulatory" evidence="13">
    <location>
        <begin position="839"/>
        <end position="955"/>
    </location>
</feature>
<dbReference type="InterPro" id="IPR013767">
    <property type="entry name" value="PAS_fold"/>
</dbReference>
<name>A0A395LXI7_9BACT</name>
<keyword evidence="3 9" id="KW-0597">Phosphoprotein</keyword>
<gene>
    <name evidence="16" type="ORF">D0433_11435</name>
</gene>
<keyword evidence="10" id="KW-0175">Coiled coil</keyword>
<dbReference type="InterPro" id="IPR005467">
    <property type="entry name" value="His_kinase_dom"/>
</dbReference>
<accession>A0A395LXI7</accession>
<dbReference type="InterPro" id="IPR036890">
    <property type="entry name" value="HATPase_C_sf"/>
</dbReference>
<proteinExistence type="predicted"/>
<dbReference type="Pfam" id="PF02518">
    <property type="entry name" value="HATPase_c"/>
    <property type="match status" value="1"/>
</dbReference>
<dbReference type="PRINTS" id="PR00344">
    <property type="entry name" value="BCTRLSENSOR"/>
</dbReference>
<keyword evidence="7" id="KW-0067">ATP-binding</keyword>
<dbReference type="InterPro" id="IPR013655">
    <property type="entry name" value="PAS_fold_3"/>
</dbReference>
<evidence type="ECO:0000313" key="16">
    <source>
        <dbReference type="EMBL" id="RFM23279.1"/>
    </source>
</evidence>
<evidence type="ECO:0000256" key="5">
    <source>
        <dbReference type="ARBA" id="ARBA00022741"/>
    </source>
</evidence>
<feature type="region of interest" description="Disordered" evidence="11">
    <location>
        <begin position="1"/>
        <end position="56"/>
    </location>
</feature>
<dbReference type="Pfam" id="PF08448">
    <property type="entry name" value="PAS_4"/>
    <property type="match status" value="1"/>
</dbReference>
<dbReference type="CDD" id="cd00130">
    <property type="entry name" value="PAS"/>
    <property type="match status" value="4"/>
</dbReference>
<evidence type="ECO:0000256" key="7">
    <source>
        <dbReference type="ARBA" id="ARBA00022840"/>
    </source>
</evidence>
<dbReference type="CDD" id="cd00156">
    <property type="entry name" value="REC"/>
    <property type="match status" value="1"/>
</dbReference>
<dbReference type="PANTHER" id="PTHR43065:SF46">
    <property type="entry name" value="C4-DICARBOXYLATE TRANSPORT SENSOR PROTEIN DCTB"/>
    <property type="match status" value="1"/>
</dbReference>
<dbReference type="Gene3D" id="3.40.50.2300">
    <property type="match status" value="1"/>
</dbReference>
<dbReference type="InterPro" id="IPR004358">
    <property type="entry name" value="Sig_transdc_His_kin-like_C"/>
</dbReference>
<dbReference type="SUPFAM" id="SSF47384">
    <property type="entry name" value="Homodimeric domain of signal transducing histidine kinase"/>
    <property type="match status" value="1"/>
</dbReference>